<sequence>MNKENEDNYLKSLENRAFQESIFSNLTTANFLEQVNKKKAVASNSATHSSSGSLPISTEESTNQTNKRIEEIEQYVGKDSIKINNNDLSVGTIIKRAAMMKHINYKLLTPSDIALVDCGFNCILDLTHGSLTNQHLLFSKEDWNRIKALFSTSPTNNDLIESRPTLRKIDRIFKNPRDTEECYWKSKNCQRKASKFNEKTGYELISVIIDKMIKHNSIFTLSKPTPSEADVMIKIWADIFEVLFYNTGIYVRWGEKRLATDDNDATIFKLDAKLVLLYDAAEYPVCAVEFASYAGSKKIKTDRSKLLVEAKVICDKVMELNINEENAALLNIVNIQIMGLETNVMSLNLVDNHLYAANSLKSYMLPSTVPELKKHSKTIIGHIFDLKHYTLNTADIIKQTLNDKKKTKKSMKRKIQEDEDQDEASPSLKARAAPTWRHKARRKIE</sequence>
<feature type="region of interest" description="Disordered" evidence="1">
    <location>
        <begin position="403"/>
        <end position="445"/>
    </location>
</feature>
<accession>A0A8H7VSW3</accession>
<evidence type="ECO:0000256" key="1">
    <source>
        <dbReference type="SAM" id="MobiDB-lite"/>
    </source>
</evidence>
<feature type="region of interest" description="Disordered" evidence="1">
    <location>
        <begin position="42"/>
        <end position="65"/>
    </location>
</feature>
<comment type="caution">
    <text evidence="2">The sequence shown here is derived from an EMBL/GenBank/DDBJ whole genome shotgun (WGS) entry which is preliminary data.</text>
</comment>
<dbReference type="AlphaFoldDB" id="A0A8H7VSW3"/>
<gene>
    <name evidence="2" type="ORF">INT48_006067</name>
</gene>
<dbReference type="Proteomes" id="UP000613177">
    <property type="component" value="Unassembled WGS sequence"/>
</dbReference>
<feature type="compositionally biased region" description="Polar residues" evidence="1">
    <location>
        <begin position="54"/>
        <end position="65"/>
    </location>
</feature>
<protein>
    <submittedName>
        <fullName evidence="2">Uncharacterized protein</fullName>
    </submittedName>
</protein>
<feature type="compositionally biased region" description="Low complexity" evidence="1">
    <location>
        <begin position="42"/>
        <end position="53"/>
    </location>
</feature>
<keyword evidence="3" id="KW-1185">Reference proteome</keyword>
<dbReference type="EMBL" id="JAEPRE010000132">
    <property type="protein sequence ID" value="KAG2231875.1"/>
    <property type="molecule type" value="Genomic_DNA"/>
</dbReference>
<proteinExistence type="predicted"/>
<evidence type="ECO:0000313" key="2">
    <source>
        <dbReference type="EMBL" id="KAG2231875.1"/>
    </source>
</evidence>
<evidence type="ECO:0000313" key="3">
    <source>
        <dbReference type="Proteomes" id="UP000613177"/>
    </source>
</evidence>
<reference evidence="2" key="1">
    <citation type="submission" date="2021-01" db="EMBL/GenBank/DDBJ databases">
        <title>Metabolic potential, ecology and presence of endohyphal bacteria is reflected in genomic diversity of Mucoromycotina.</title>
        <authorList>
            <person name="Muszewska A."/>
            <person name="Okrasinska A."/>
            <person name="Steczkiewicz K."/>
            <person name="Drgas O."/>
            <person name="Orlowska M."/>
            <person name="Perlinska-Lenart U."/>
            <person name="Aleksandrzak-Piekarczyk T."/>
            <person name="Szatraj K."/>
            <person name="Zielenkiewicz U."/>
            <person name="Pilsyk S."/>
            <person name="Malc E."/>
            <person name="Mieczkowski P."/>
            <person name="Kruszewska J.S."/>
            <person name="Biernat P."/>
            <person name="Pawlowska J."/>
        </authorList>
    </citation>
    <scope>NUCLEOTIDE SEQUENCE</scope>
    <source>
        <strain evidence="2">WA0000018081</strain>
    </source>
</reference>
<organism evidence="2 3">
    <name type="scientific">Thamnidium elegans</name>
    <dbReference type="NCBI Taxonomy" id="101142"/>
    <lineage>
        <taxon>Eukaryota</taxon>
        <taxon>Fungi</taxon>
        <taxon>Fungi incertae sedis</taxon>
        <taxon>Mucoromycota</taxon>
        <taxon>Mucoromycotina</taxon>
        <taxon>Mucoromycetes</taxon>
        <taxon>Mucorales</taxon>
        <taxon>Mucorineae</taxon>
        <taxon>Mucoraceae</taxon>
        <taxon>Thamnidium</taxon>
    </lineage>
</organism>
<name>A0A8H7VSW3_9FUNG</name>
<feature type="compositionally biased region" description="Basic residues" evidence="1">
    <location>
        <begin position="436"/>
        <end position="445"/>
    </location>
</feature>